<sequence length="69" mass="7353">MDGAGGRSVARRVAGSRPTSASARRNRGSVFEAPIQALLAFTRTQEFARRVETLGGYDVSGIGSIRWNG</sequence>
<dbReference type="STRING" id="342108.amb2275"/>
<feature type="region of interest" description="Disordered" evidence="1">
    <location>
        <begin position="1"/>
        <end position="27"/>
    </location>
</feature>
<dbReference type="HOGENOM" id="CLU_2770976_0_0_5"/>
<keyword evidence="3" id="KW-1185">Reference proteome</keyword>
<dbReference type="Proteomes" id="UP000007058">
    <property type="component" value="Chromosome"/>
</dbReference>
<proteinExistence type="predicted"/>
<evidence type="ECO:0000313" key="2">
    <source>
        <dbReference type="EMBL" id="BAE51079.1"/>
    </source>
</evidence>
<name>Q2W4Z6_PARM1</name>
<evidence type="ECO:0000256" key="1">
    <source>
        <dbReference type="SAM" id="MobiDB-lite"/>
    </source>
</evidence>
<organism evidence="2 3">
    <name type="scientific">Paramagnetospirillum magneticum (strain ATCC 700264 / AMB-1)</name>
    <name type="common">Magnetospirillum magneticum</name>
    <dbReference type="NCBI Taxonomy" id="342108"/>
    <lineage>
        <taxon>Bacteria</taxon>
        <taxon>Pseudomonadati</taxon>
        <taxon>Pseudomonadota</taxon>
        <taxon>Alphaproteobacteria</taxon>
        <taxon>Rhodospirillales</taxon>
        <taxon>Magnetospirillaceae</taxon>
        <taxon>Paramagnetospirillum</taxon>
    </lineage>
</organism>
<protein>
    <submittedName>
        <fullName evidence="2">Uncharacterized protein</fullName>
    </submittedName>
</protein>
<evidence type="ECO:0000313" key="3">
    <source>
        <dbReference type="Proteomes" id="UP000007058"/>
    </source>
</evidence>
<dbReference type="AlphaFoldDB" id="Q2W4Z6"/>
<gene>
    <name evidence="2" type="ordered locus">amb2275</name>
</gene>
<dbReference type="KEGG" id="mag:amb2275"/>
<accession>Q2W4Z6</accession>
<reference evidence="2 3" key="1">
    <citation type="journal article" date="2005" name="DNA Res.">
        <title>Complete genome sequence of the facultative anaerobic magnetotactic bacterium Magnetospirillum sp. strain AMB-1.</title>
        <authorList>
            <person name="Matsunaga T."/>
            <person name="Okamura Y."/>
            <person name="Fukuda Y."/>
            <person name="Wahyudi A.T."/>
            <person name="Murase Y."/>
            <person name="Takeyama H."/>
        </authorList>
    </citation>
    <scope>NUCLEOTIDE SEQUENCE [LARGE SCALE GENOMIC DNA]</scope>
    <source>
        <strain evidence="3">ATCC 700264 / AMB-1</strain>
    </source>
</reference>
<dbReference type="EMBL" id="AP007255">
    <property type="protein sequence ID" value="BAE51079.1"/>
    <property type="molecule type" value="Genomic_DNA"/>
</dbReference>